<dbReference type="EMBL" id="CALNXI010001242">
    <property type="protein sequence ID" value="CAH3161593.1"/>
    <property type="molecule type" value="Genomic_DNA"/>
</dbReference>
<gene>
    <name evidence="3" type="ORF">PEVE_00004004</name>
</gene>
<protein>
    <recommendedName>
        <fullName evidence="2">Integrase catalytic domain-containing protein</fullName>
    </recommendedName>
</protein>
<evidence type="ECO:0000259" key="2">
    <source>
        <dbReference type="PROSITE" id="PS50994"/>
    </source>
</evidence>
<feature type="region of interest" description="Disordered" evidence="1">
    <location>
        <begin position="197"/>
        <end position="216"/>
    </location>
</feature>
<organism evidence="3 4">
    <name type="scientific">Porites evermanni</name>
    <dbReference type="NCBI Taxonomy" id="104178"/>
    <lineage>
        <taxon>Eukaryota</taxon>
        <taxon>Metazoa</taxon>
        <taxon>Cnidaria</taxon>
        <taxon>Anthozoa</taxon>
        <taxon>Hexacorallia</taxon>
        <taxon>Scleractinia</taxon>
        <taxon>Fungiina</taxon>
        <taxon>Poritidae</taxon>
        <taxon>Porites</taxon>
    </lineage>
</organism>
<sequence>MITVDYRSNFWEIDRLTTTINGPQFVSSEIRKFANDWDFEYRTSSPGNSKANGKVETAKNLLRKALSAGTDPYIAILDYRNTPTQGMESSPAQRLMNRRTRTLLPTTKTLLQPRALQSEQDIQQLNKRQFQQSRYYNQHARDLSTLKEGDVVRMKPFQLGSKEWKKGTITSRLEERSYMVQTPYGDTYRRNRYYLRKTKENPDHKEASDITPCRSPRISQHLRGRSYRPLLPLLT</sequence>
<feature type="compositionally biased region" description="Basic and acidic residues" evidence="1">
    <location>
        <begin position="197"/>
        <end position="208"/>
    </location>
</feature>
<keyword evidence="4" id="KW-1185">Reference proteome</keyword>
<dbReference type="SUPFAM" id="SSF53098">
    <property type="entry name" value="Ribonuclease H-like"/>
    <property type="match status" value="1"/>
</dbReference>
<dbReference type="InterPro" id="IPR001584">
    <property type="entry name" value="Integrase_cat-core"/>
</dbReference>
<evidence type="ECO:0000313" key="4">
    <source>
        <dbReference type="Proteomes" id="UP001159427"/>
    </source>
</evidence>
<proteinExistence type="predicted"/>
<evidence type="ECO:0000256" key="1">
    <source>
        <dbReference type="SAM" id="MobiDB-lite"/>
    </source>
</evidence>
<feature type="domain" description="Integrase catalytic" evidence="2">
    <location>
        <begin position="1"/>
        <end position="121"/>
    </location>
</feature>
<dbReference type="PANTHER" id="PTHR37984:SF8">
    <property type="entry name" value="CCHC-TYPE DOMAIN-CONTAINING PROTEIN"/>
    <property type="match status" value="1"/>
</dbReference>
<dbReference type="Gene3D" id="3.30.420.10">
    <property type="entry name" value="Ribonuclease H-like superfamily/Ribonuclease H"/>
    <property type="match status" value="1"/>
</dbReference>
<evidence type="ECO:0000313" key="3">
    <source>
        <dbReference type="EMBL" id="CAH3161593.1"/>
    </source>
</evidence>
<dbReference type="PANTHER" id="PTHR37984">
    <property type="entry name" value="PROTEIN CBG26694"/>
    <property type="match status" value="1"/>
</dbReference>
<reference evidence="3 4" key="1">
    <citation type="submission" date="2022-05" db="EMBL/GenBank/DDBJ databases">
        <authorList>
            <consortium name="Genoscope - CEA"/>
            <person name="William W."/>
        </authorList>
    </citation>
    <scope>NUCLEOTIDE SEQUENCE [LARGE SCALE GENOMIC DNA]</scope>
</reference>
<name>A0ABN8QC53_9CNID</name>
<dbReference type="Proteomes" id="UP001159427">
    <property type="component" value="Unassembled WGS sequence"/>
</dbReference>
<dbReference type="InterPro" id="IPR036397">
    <property type="entry name" value="RNaseH_sf"/>
</dbReference>
<dbReference type="PROSITE" id="PS50994">
    <property type="entry name" value="INTEGRASE"/>
    <property type="match status" value="1"/>
</dbReference>
<accession>A0ABN8QC53</accession>
<comment type="caution">
    <text evidence="3">The sequence shown here is derived from an EMBL/GenBank/DDBJ whole genome shotgun (WGS) entry which is preliminary data.</text>
</comment>
<dbReference type="InterPro" id="IPR050951">
    <property type="entry name" value="Retrovirus_Pol_polyprotein"/>
</dbReference>
<dbReference type="InterPro" id="IPR012337">
    <property type="entry name" value="RNaseH-like_sf"/>
</dbReference>